<dbReference type="AlphaFoldDB" id="A0A2U1SLJ4"/>
<feature type="binding site" evidence="10">
    <location>
        <position position="12"/>
    </location>
    <ligand>
        <name>Mg(2+)</name>
        <dbReference type="ChEBI" id="CHEBI:18420"/>
    </ligand>
</feature>
<comment type="pathway">
    <text evidence="3 10">Organic acid metabolism; glycolate biosynthesis; glycolate from 2-phosphoglycolate: step 1/1.</text>
</comment>
<evidence type="ECO:0000256" key="3">
    <source>
        <dbReference type="ARBA" id="ARBA00004818"/>
    </source>
</evidence>
<dbReference type="SUPFAM" id="SSF56784">
    <property type="entry name" value="HAD-like"/>
    <property type="match status" value="1"/>
</dbReference>
<dbReference type="EMBL" id="PUIV01000054">
    <property type="protein sequence ID" value="PWB92466.1"/>
    <property type="molecule type" value="Genomic_DNA"/>
</dbReference>
<dbReference type="GO" id="GO:0008967">
    <property type="term" value="F:phosphoglycolate phosphatase activity"/>
    <property type="evidence" value="ECO:0007669"/>
    <property type="project" value="UniProtKB-UniRule"/>
</dbReference>
<dbReference type="InterPro" id="IPR023214">
    <property type="entry name" value="HAD_sf"/>
</dbReference>
<dbReference type="Pfam" id="PF13419">
    <property type="entry name" value="HAD_2"/>
    <property type="match status" value="1"/>
</dbReference>
<dbReference type="GO" id="GO:0046872">
    <property type="term" value="F:metal ion binding"/>
    <property type="evidence" value="ECO:0007669"/>
    <property type="project" value="UniProtKB-KW"/>
</dbReference>
<reference evidence="11 12" key="1">
    <citation type="journal article" date="2018" name="Appl. Microbiol. Biotechnol.">
        <title>Co-cultivation of the strictly anaerobic methanogen Methanosarcina barkeri with aerobic methanotrophs in an oxygen-limited membrane bioreactor.</title>
        <authorList>
            <person name="In 't Zandt M.H."/>
            <person name="van den Bosch T.J.M."/>
            <person name="Rijkers R."/>
            <person name="van Kessel M.A.H.J."/>
            <person name="Jetten M.S.M."/>
            <person name="Welte C.U."/>
        </authorList>
    </citation>
    <scope>NUCLEOTIDE SEQUENCE [LARGE SCALE GENOMIC DNA]</scope>
    <source>
        <strain evidence="11 12">DSM 17706</strain>
    </source>
</reference>
<evidence type="ECO:0000256" key="5">
    <source>
        <dbReference type="ARBA" id="ARBA00013078"/>
    </source>
</evidence>
<comment type="cofactor">
    <cofactor evidence="2 10">
        <name>Mg(2+)</name>
        <dbReference type="ChEBI" id="CHEBI:18420"/>
    </cofactor>
</comment>
<dbReference type="GO" id="GO:0005975">
    <property type="term" value="P:carbohydrate metabolic process"/>
    <property type="evidence" value="ECO:0007669"/>
    <property type="project" value="InterPro"/>
</dbReference>
<proteinExistence type="inferred from homology"/>
<evidence type="ECO:0000313" key="12">
    <source>
        <dbReference type="Proteomes" id="UP000245137"/>
    </source>
</evidence>
<dbReference type="Gene3D" id="1.10.150.240">
    <property type="entry name" value="Putative phosphatase, domain 2"/>
    <property type="match status" value="1"/>
</dbReference>
<dbReference type="HAMAP" id="MF_00495">
    <property type="entry name" value="GPH_hydrolase_bact"/>
    <property type="match status" value="1"/>
</dbReference>
<feature type="binding site" evidence="10">
    <location>
        <position position="10"/>
    </location>
    <ligand>
        <name>Mg(2+)</name>
        <dbReference type="ChEBI" id="CHEBI:18420"/>
    </ligand>
</feature>
<keyword evidence="12" id="KW-1185">Reference proteome</keyword>
<dbReference type="InterPro" id="IPR036412">
    <property type="entry name" value="HAD-like_sf"/>
</dbReference>
<dbReference type="InterPro" id="IPR006439">
    <property type="entry name" value="HAD-SF_hydro_IA"/>
</dbReference>
<dbReference type="SFLD" id="SFLDS00003">
    <property type="entry name" value="Haloacid_Dehalogenase"/>
    <property type="match status" value="1"/>
</dbReference>
<dbReference type="NCBIfam" id="TIGR01549">
    <property type="entry name" value="HAD-SF-IA-v1"/>
    <property type="match status" value="1"/>
</dbReference>
<dbReference type="PANTHER" id="PTHR43434:SF1">
    <property type="entry name" value="PHOSPHOGLYCOLATE PHOSPHATASE"/>
    <property type="match status" value="1"/>
</dbReference>
<dbReference type="RefSeq" id="WP_108918632.1">
    <property type="nucleotide sequence ID" value="NZ_BGJY01000002.1"/>
</dbReference>
<comment type="caution">
    <text evidence="11">The sequence shown here is derived from an EMBL/GenBank/DDBJ whole genome shotgun (WGS) entry which is preliminary data.</text>
</comment>
<keyword evidence="8 10" id="KW-0460">Magnesium</keyword>
<keyword evidence="7 10" id="KW-0378">Hydrolase</keyword>
<dbReference type="EC" id="3.1.3.18" evidence="5 10"/>
<dbReference type="OrthoDB" id="9793014at2"/>
<dbReference type="Gene3D" id="3.40.50.1000">
    <property type="entry name" value="HAD superfamily/HAD-like"/>
    <property type="match status" value="1"/>
</dbReference>
<keyword evidence="9 10" id="KW-0119">Carbohydrate metabolism</keyword>
<evidence type="ECO:0000256" key="9">
    <source>
        <dbReference type="ARBA" id="ARBA00023277"/>
    </source>
</evidence>
<evidence type="ECO:0000256" key="6">
    <source>
        <dbReference type="ARBA" id="ARBA00022723"/>
    </source>
</evidence>
<keyword evidence="6 10" id="KW-0479">Metal-binding</keyword>
<dbReference type="GO" id="GO:0005829">
    <property type="term" value="C:cytosol"/>
    <property type="evidence" value="ECO:0007669"/>
    <property type="project" value="TreeGrafter"/>
</dbReference>
<dbReference type="UniPathway" id="UPA00865">
    <property type="reaction ID" value="UER00834"/>
</dbReference>
<dbReference type="PRINTS" id="PR00413">
    <property type="entry name" value="HADHALOGNASE"/>
</dbReference>
<dbReference type="SFLD" id="SFLDG01129">
    <property type="entry name" value="C1.5:_HAD__Beta-PGM__Phosphata"/>
    <property type="match status" value="1"/>
</dbReference>
<dbReference type="InterPro" id="IPR041492">
    <property type="entry name" value="HAD_2"/>
</dbReference>
<dbReference type="InterPro" id="IPR037512">
    <property type="entry name" value="PGPase_prok"/>
</dbReference>
<dbReference type="GO" id="GO:0046295">
    <property type="term" value="P:glycolate biosynthetic process"/>
    <property type="evidence" value="ECO:0007669"/>
    <property type="project" value="UniProtKB-UniRule"/>
</dbReference>
<evidence type="ECO:0000256" key="2">
    <source>
        <dbReference type="ARBA" id="ARBA00001946"/>
    </source>
</evidence>
<evidence type="ECO:0000256" key="4">
    <source>
        <dbReference type="ARBA" id="ARBA00006171"/>
    </source>
</evidence>
<name>A0A2U1SLJ4_METSR</name>
<organism evidence="11 12">
    <name type="scientific">Methylosinus sporium</name>
    <dbReference type="NCBI Taxonomy" id="428"/>
    <lineage>
        <taxon>Bacteria</taxon>
        <taxon>Pseudomonadati</taxon>
        <taxon>Pseudomonadota</taxon>
        <taxon>Alphaproteobacteria</taxon>
        <taxon>Hyphomicrobiales</taxon>
        <taxon>Methylocystaceae</taxon>
        <taxon>Methylosinus</taxon>
    </lineage>
</organism>
<dbReference type="InterPro" id="IPR023198">
    <property type="entry name" value="PGP-like_dom2"/>
</dbReference>
<dbReference type="Proteomes" id="UP000245137">
    <property type="component" value="Unassembled WGS sequence"/>
</dbReference>
<comment type="catalytic activity">
    <reaction evidence="1 10">
        <text>2-phosphoglycolate + H2O = glycolate + phosphate</text>
        <dbReference type="Rhea" id="RHEA:14369"/>
        <dbReference type="ChEBI" id="CHEBI:15377"/>
        <dbReference type="ChEBI" id="CHEBI:29805"/>
        <dbReference type="ChEBI" id="CHEBI:43474"/>
        <dbReference type="ChEBI" id="CHEBI:58033"/>
        <dbReference type="EC" id="3.1.3.18"/>
    </reaction>
</comment>
<accession>A0A2U1SLJ4</accession>
<feature type="active site" description="Nucleophile" evidence="10">
    <location>
        <position position="10"/>
    </location>
</feature>
<protein>
    <recommendedName>
        <fullName evidence="5 10">Phosphoglycolate phosphatase</fullName>
        <shortName evidence="10">PGP</shortName>
        <shortName evidence="10">PGPase</shortName>
        <ecNumber evidence="5 10">3.1.3.18</ecNumber>
    </recommendedName>
</protein>
<comment type="similarity">
    <text evidence="4 10">Belongs to the HAD-like hydrolase superfamily. CbbY/CbbZ/Gph/YieH family.</text>
</comment>
<evidence type="ECO:0000313" key="11">
    <source>
        <dbReference type="EMBL" id="PWB92466.1"/>
    </source>
</evidence>
<feature type="binding site" evidence="10">
    <location>
        <position position="172"/>
    </location>
    <ligand>
        <name>Mg(2+)</name>
        <dbReference type="ChEBI" id="CHEBI:18420"/>
    </ligand>
</feature>
<evidence type="ECO:0000256" key="1">
    <source>
        <dbReference type="ARBA" id="ARBA00000830"/>
    </source>
</evidence>
<gene>
    <name evidence="11" type="ORF">C5689_18065</name>
</gene>
<evidence type="ECO:0000256" key="7">
    <source>
        <dbReference type="ARBA" id="ARBA00022801"/>
    </source>
</evidence>
<dbReference type="InterPro" id="IPR050155">
    <property type="entry name" value="HAD-like_hydrolase_sf"/>
</dbReference>
<evidence type="ECO:0000256" key="8">
    <source>
        <dbReference type="ARBA" id="ARBA00022842"/>
    </source>
</evidence>
<dbReference type="PANTHER" id="PTHR43434">
    <property type="entry name" value="PHOSPHOGLYCOLATE PHOSPHATASE"/>
    <property type="match status" value="1"/>
</dbReference>
<evidence type="ECO:0000256" key="10">
    <source>
        <dbReference type="HAMAP-Rule" id="MF_00495"/>
    </source>
</evidence>
<sequence length="236" mass="24883">MVGAPILVFDLDGTLADTAGDLIATLGVLLERDGRAPVPLSAVRALAGAGARAMIERGFAVTGAPLAPERVEELFPVFIDHYRKRIAVETRLFPGAEAALARFAEVGFTLAVCTNKSEELAFLLLERLGVAERFAAICGRDTFPVHKPDPRALTLTIDKAGGSVSRAVMIGDSQTDIATAKNAGVPVVAVDFGYTDIAVSSFGPDRVISHFDQLWQAVASLRVLDASTCTEASPCT</sequence>
<comment type="function">
    <text evidence="10">Specifically catalyzes the dephosphorylation of 2-phosphoglycolate. Is involved in the dissimilation of the intracellular 2-phosphoglycolate formed during the DNA repair of 3'-phosphoglycolate ends, a major class of DNA lesions induced by oxidative stress.</text>
</comment>
<dbReference type="GO" id="GO:0006281">
    <property type="term" value="P:DNA repair"/>
    <property type="evidence" value="ECO:0007669"/>
    <property type="project" value="TreeGrafter"/>
</dbReference>